<evidence type="ECO:0000313" key="2">
    <source>
        <dbReference type="Proteomes" id="UP001062846"/>
    </source>
</evidence>
<gene>
    <name evidence="1" type="ORF">RHMOL_Rhmol10G0139300</name>
</gene>
<comment type="caution">
    <text evidence="1">The sequence shown here is derived from an EMBL/GenBank/DDBJ whole genome shotgun (WGS) entry which is preliminary data.</text>
</comment>
<reference evidence="1" key="1">
    <citation type="submission" date="2022-02" db="EMBL/GenBank/DDBJ databases">
        <title>Plant Genome Project.</title>
        <authorList>
            <person name="Zhang R.-G."/>
        </authorList>
    </citation>
    <scope>NUCLEOTIDE SEQUENCE</scope>
    <source>
        <strain evidence="1">AT1</strain>
    </source>
</reference>
<dbReference type="EMBL" id="CM046397">
    <property type="protein sequence ID" value="KAI8534980.1"/>
    <property type="molecule type" value="Genomic_DNA"/>
</dbReference>
<dbReference type="Proteomes" id="UP001062846">
    <property type="component" value="Chromosome 10"/>
</dbReference>
<sequence length="1412" mass="154661">MDDGAVANNVARAIVAALDWSSSPDARNSAVSYLESIKAGDVRVLANTSFILVKKDWSSEIRLHAFKMLQHLVRLRWDELNPIERRNLANGAVDLMSQIASPSEEWALKSQMAALVAEIVRREGLNLWQELLPSLVSLSNSGPIQAELVSMMLRWLPEDITVHNEDLEGLSLAAMSIPLLFSVALDMGECLMLSCTKQERGRELKEHEGAPECSSQGCDRRRLLLRGLTQSLPEILPLLYTLLERHFGAAVSEASRQQLDVAKLHAATVTATLNAINAYAEWAPVSDLSKYGLIHGCGFLLSSPDFRLHACEFFKLVSSRKRPVDDSASEFDSTMRNIFQILMNVSGDFLIRSSSNVGGTDESEFEFAEYICESMVSLGSSNLQCITEDSTTLSLYVQQECRFTLQSEIRDCSAAFLSILTQELRFALQSEICDWSASPVIEEDSSSSRPQQIITAAADRGVAAAATDQTKKIKEYARILPAYEAGASLSISAFLAGMICEKALLRDIAYKQKNVAHASTDGLVKNLTSGSGQGINEKQKVSIFVTDDVCSCLLDISFQRMLKKERVLPGSALPVGSLELWSDDLEGKGDFGQYRSKLVVVVVVEEVVEWWWSGGADGGEGVVVVVVVEEVVEWWSRWRWWWWCGGVSGGGGGVGGSGCGCVFIIMLEPLMQLELIRIISSIKPLIAAANISGRITAIIKSIILAAVPAQELFVMESMQSALENVVVVVFDGSNDSGGSLSETQLELCRIFEGLLQQLLSLKWTEPTLVEVLGHYIDAMGPFLKYFPDGVGSVINKLFELLTLLPFVLKDPSTSTARHARLQICTSFIRIAKAADKSLLPHMKGIADTMAYLQKEGRLLRAEHNLLGEAFLVMASASGVQQQQEVLAWLLEPLSKEWTQLDWQNAYLSDPTGLVRLCSETQFMWSLFHTVTFFEKALKRSGFRKATISSQNNSAGCSGPLHPMASHLSWMLPPLLKILRAIHSLWSPPVTQALPAEIKGAMAISDAEGTTLLGEANSKLSKGALTLSDLSQIDLHKEGYPESNEIDMRNWLKGIRDSGYNVLGLSATIGDSFFKCLDVHHVALALVENIQSMEFRHIRQLVHSILIPLVKCCPPCLWEGWLEKLLHPLLLCTQQALSCSWSSLLQEGRAKVPDLHGIVSESDLKVEVMEEKLLRGLTREICSLLSVLASSGLNAGLPTLEQSGHVNRVDASSLKDLDAFASTSLVGFVLKTKALALPALQITLDALKWTDAEAVTKVSSFCGAVILLAISSNNVELRQFVSKDLFYGIIQGLALESNAFISADLVGLCREIFLYLSDRDPAPRQILLSLPCIAPQDLLAFEEALTKTTSPKEQKQHMRSLLILATGNKLKALAAQKSVNVITNVSTRPRNLVSAPESKIGEEDDAIGLAAIT</sequence>
<organism evidence="1 2">
    <name type="scientific">Rhododendron molle</name>
    <name type="common">Chinese azalea</name>
    <name type="synonym">Azalea mollis</name>
    <dbReference type="NCBI Taxonomy" id="49168"/>
    <lineage>
        <taxon>Eukaryota</taxon>
        <taxon>Viridiplantae</taxon>
        <taxon>Streptophyta</taxon>
        <taxon>Embryophyta</taxon>
        <taxon>Tracheophyta</taxon>
        <taxon>Spermatophyta</taxon>
        <taxon>Magnoliopsida</taxon>
        <taxon>eudicotyledons</taxon>
        <taxon>Gunneridae</taxon>
        <taxon>Pentapetalae</taxon>
        <taxon>asterids</taxon>
        <taxon>Ericales</taxon>
        <taxon>Ericaceae</taxon>
        <taxon>Ericoideae</taxon>
        <taxon>Rhodoreae</taxon>
        <taxon>Rhododendron</taxon>
    </lineage>
</organism>
<proteinExistence type="predicted"/>
<keyword evidence="2" id="KW-1185">Reference proteome</keyword>
<accession>A0ACC0M231</accession>
<protein>
    <submittedName>
        <fullName evidence="1">Uncharacterized protein</fullName>
    </submittedName>
</protein>
<evidence type="ECO:0000313" key="1">
    <source>
        <dbReference type="EMBL" id="KAI8534980.1"/>
    </source>
</evidence>
<name>A0ACC0M231_RHOML</name>